<organism evidence="1">
    <name type="scientific">Anguilla anguilla</name>
    <name type="common">European freshwater eel</name>
    <name type="synonym">Muraena anguilla</name>
    <dbReference type="NCBI Taxonomy" id="7936"/>
    <lineage>
        <taxon>Eukaryota</taxon>
        <taxon>Metazoa</taxon>
        <taxon>Chordata</taxon>
        <taxon>Craniata</taxon>
        <taxon>Vertebrata</taxon>
        <taxon>Euteleostomi</taxon>
        <taxon>Actinopterygii</taxon>
        <taxon>Neopterygii</taxon>
        <taxon>Teleostei</taxon>
        <taxon>Anguilliformes</taxon>
        <taxon>Anguillidae</taxon>
        <taxon>Anguilla</taxon>
    </lineage>
</organism>
<reference evidence="1" key="2">
    <citation type="journal article" date="2015" name="Fish Shellfish Immunol.">
        <title>Early steps in the European eel (Anguilla anguilla)-Vibrio vulnificus interaction in the gills: Role of the RtxA13 toxin.</title>
        <authorList>
            <person name="Callol A."/>
            <person name="Pajuelo D."/>
            <person name="Ebbesson L."/>
            <person name="Teles M."/>
            <person name="MacKenzie S."/>
            <person name="Amaro C."/>
        </authorList>
    </citation>
    <scope>NUCLEOTIDE SEQUENCE</scope>
</reference>
<name>A0A0E9RR93_ANGAN</name>
<accession>A0A0E9RR93</accession>
<dbReference type="AlphaFoldDB" id="A0A0E9RR93"/>
<protein>
    <submittedName>
        <fullName evidence="1">Uncharacterized protein</fullName>
    </submittedName>
</protein>
<proteinExistence type="predicted"/>
<dbReference type="EMBL" id="GBXM01077749">
    <property type="protein sequence ID" value="JAH30828.1"/>
    <property type="molecule type" value="Transcribed_RNA"/>
</dbReference>
<reference evidence="1" key="1">
    <citation type="submission" date="2014-11" db="EMBL/GenBank/DDBJ databases">
        <authorList>
            <person name="Amaro Gonzalez C."/>
        </authorList>
    </citation>
    <scope>NUCLEOTIDE SEQUENCE</scope>
</reference>
<sequence length="60" mass="6645">MEICSTCLNSHDALSKLHMSLGPVLLGLIYLSKYKPAMHIYFSMHILLSGCCLSVESKLC</sequence>
<evidence type="ECO:0000313" key="1">
    <source>
        <dbReference type="EMBL" id="JAH30828.1"/>
    </source>
</evidence>